<sequence length="36" mass="4071">DKYVCPSIISAKDIFNKVYEFKTSGSEVDHRPHSGD</sequence>
<name>A0A8C7CP92_ONCKI</name>
<organism evidence="1 2">
    <name type="scientific">Oncorhynchus kisutch</name>
    <name type="common">Coho salmon</name>
    <name type="synonym">Salmo kisutch</name>
    <dbReference type="NCBI Taxonomy" id="8019"/>
    <lineage>
        <taxon>Eukaryota</taxon>
        <taxon>Metazoa</taxon>
        <taxon>Chordata</taxon>
        <taxon>Craniata</taxon>
        <taxon>Vertebrata</taxon>
        <taxon>Euteleostomi</taxon>
        <taxon>Actinopterygii</taxon>
        <taxon>Neopterygii</taxon>
        <taxon>Teleostei</taxon>
        <taxon>Protacanthopterygii</taxon>
        <taxon>Salmoniformes</taxon>
        <taxon>Salmonidae</taxon>
        <taxon>Salmoninae</taxon>
        <taxon>Oncorhynchus</taxon>
    </lineage>
</organism>
<dbReference type="Ensembl" id="ENSOKIT00005010126.1">
    <property type="protein sequence ID" value="ENSOKIP00005009559.1"/>
    <property type="gene ID" value="ENSOKIG00005004186.1"/>
</dbReference>
<evidence type="ECO:0000313" key="2">
    <source>
        <dbReference type="Proteomes" id="UP000694557"/>
    </source>
</evidence>
<evidence type="ECO:0000313" key="1">
    <source>
        <dbReference type="Ensembl" id="ENSOKIP00005009559.1"/>
    </source>
</evidence>
<protein>
    <submittedName>
        <fullName evidence="1">Uncharacterized protein</fullName>
    </submittedName>
</protein>
<dbReference type="AlphaFoldDB" id="A0A8C7CP92"/>
<reference evidence="1" key="1">
    <citation type="submission" date="2025-08" db="UniProtKB">
        <authorList>
            <consortium name="Ensembl"/>
        </authorList>
    </citation>
    <scope>IDENTIFICATION</scope>
</reference>
<keyword evidence="2" id="KW-1185">Reference proteome</keyword>
<dbReference type="Proteomes" id="UP000694557">
    <property type="component" value="Unassembled WGS sequence"/>
</dbReference>
<proteinExistence type="predicted"/>
<dbReference type="GeneTree" id="ENSGT01010000229566"/>
<accession>A0A8C7CP92</accession>
<reference evidence="1" key="2">
    <citation type="submission" date="2025-09" db="UniProtKB">
        <authorList>
            <consortium name="Ensembl"/>
        </authorList>
    </citation>
    <scope>IDENTIFICATION</scope>
</reference>